<dbReference type="Proteomes" id="UP001597090">
    <property type="component" value="Unassembled WGS sequence"/>
</dbReference>
<dbReference type="EMBL" id="JBHTIH010000002">
    <property type="protein sequence ID" value="MFD0738702.1"/>
    <property type="molecule type" value="Genomic_DNA"/>
</dbReference>
<proteinExistence type="predicted"/>
<feature type="signal peptide" evidence="1">
    <location>
        <begin position="1"/>
        <end position="20"/>
    </location>
</feature>
<sequence length="150" mass="16368">MNKTAYCLPLLLALAASAQAQEQPINDACPQLPADADLLWQHKATPTSDFCRALRADGSEAFGLYIASQSPFKPSRSDRAEQASIDGRDVTWYRSELATRPGMQARETLLELPDGRVAHIWVQASSEAQLGEAIGQTKALHFQSARLSSK</sequence>
<protein>
    <submittedName>
        <fullName evidence="2">Uncharacterized protein</fullName>
    </submittedName>
</protein>
<comment type="caution">
    <text evidence="2">The sequence shown here is derived from an EMBL/GenBank/DDBJ whole genome shotgun (WGS) entry which is preliminary data.</text>
</comment>
<feature type="chain" id="PRO_5045260867" evidence="1">
    <location>
        <begin position="21"/>
        <end position="150"/>
    </location>
</feature>
<evidence type="ECO:0000313" key="2">
    <source>
        <dbReference type="EMBL" id="MFD0738702.1"/>
    </source>
</evidence>
<name>A0ABW2YJU0_9GAMM</name>
<organism evidence="2 3">
    <name type="scientific">Lysobacter koreensis</name>
    <dbReference type="NCBI Taxonomy" id="266122"/>
    <lineage>
        <taxon>Bacteria</taxon>
        <taxon>Pseudomonadati</taxon>
        <taxon>Pseudomonadota</taxon>
        <taxon>Gammaproteobacteria</taxon>
        <taxon>Lysobacterales</taxon>
        <taxon>Lysobacteraceae</taxon>
        <taxon>Lysobacter</taxon>
    </lineage>
</organism>
<reference evidence="3" key="1">
    <citation type="journal article" date="2019" name="Int. J. Syst. Evol. Microbiol.">
        <title>The Global Catalogue of Microorganisms (GCM) 10K type strain sequencing project: providing services to taxonomists for standard genome sequencing and annotation.</title>
        <authorList>
            <consortium name="The Broad Institute Genomics Platform"/>
            <consortium name="The Broad Institute Genome Sequencing Center for Infectious Disease"/>
            <person name="Wu L."/>
            <person name="Ma J."/>
        </authorList>
    </citation>
    <scope>NUCLEOTIDE SEQUENCE [LARGE SCALE GENOMIC DNA]</scope>
    <source>
        <strain evidence="3">CCUG 55491</strain>
    </source>
</reference>
<accession>A0ABW2YJU0</accession>
<evidence type="ECO:0000256" key="1">
    <source>
        <dbReference type="SAM" id="SignalP"/>
    </source>
</evidence>
<keyword evidence="3" id="KW-1185">Reference proteome</keyword>
<gene>
    <name evidence="2" type="ORF">ACFQZQ_05345</name>
</gene>
<evidence type="ECO:0000313" key="3">
    <source>
        <dbReference type="Proteomes" id="UP001597090"/>
    </source>
</evidence>
<dbReference type="RefSeq" id="WP_386811610.1">
    <property type="nucleotide sequence ID" value="NZ_JBHTIH010000002.1"/>
</dbReference>
<keyword evidence="1" id="KW-0732">Signal</keyword>